<dbReference type="SUPFAM" id="SSF51110">
    <property type="entry name" value="alpha-D-mannose-specific plant lectins"/>
    <property type="match status" value="1"/>
</dbReference>
<keyword evidence="1" id="KW-0732">Signal</keyword>
<organism evidence="3 4">
    <name type="scientific">Vallitalea pronyensis</name>
    <dbReference type="NCBI Taxonomy" id="1348613"/>
    <lineage>
        <taxon>Bacteria</taxon>
        <taxon>Bacillati</taxon>
        <taxon>Bacillota</taxon>
        <taxon>Clostridia</taxon>
        <taxon>Lachnospirales</taxon>
        <taxon>Vallitaleaceae</taxon>
        <taxon>Vallitalea</taxon>
    </lineage>
</organism>
<evidence type="ECO:0000313" key="3">
    <source>
        <dbReference type="EMBL" id="QUI20842.1"/>
    </source>
</evidence>
<dbReference type="PROSITE" id="PS50927">
    <property type="entry name" value="BULB_LECTIN"/>
    <property type="match status" value="1"/>
</dbReference>
<dbReference type="InterPro" id="IPR036426">
    <property type="entry name" value="Bulb-type_lectin_dom_sf"/>
</dbReference>
<protein>
    <submittedName>
        <fullName evidence="3">Lectin</fullName>
    </submittedName>
</protein>
<name>A0A8J8MG25_9FIRM</name>
<accession>A0A8J8MG25</accession>
<dbReference type="EMBL" id="CP058649">
    <property type="protein sequence ID" value="QUI20842.1"/>
    <property type="molecule type" value="Genomic_DNA"/>
</dbReference>
<dbReference type="Gene3D" id="2.90.10.10">
    <property type="entry name" value="Bulb-type lectin domain"/>
    <property type="match status" value="2"/>
</dbReference>
<dbReference type="RefSeq" id="WP_212696300.1">
    <property type="nucleotide sequence ID" value="NZ_CP058649.1"/>
</dbReference>
<evidence type="ECO:0000313" key="4">
    <source>
        <dbReference type="Proteomes" id="UP000683246"/>
    </source>
</evidence>
<dbReference type="SMART" id="SM00108">
    <property type="entry name" value="B_lectin"/>
    <property type="match status" value="1"/>
</dbReference>
<feature type="domain" description="Bulb-type lectin" evidence="2">
    <location>
        <begin position="29"/>
        <end position="136"/>
    </location>
</feature>
<keyword evidence="4" id="KW-1185">Reference proteome</keyword>
<feature type="chain" id="PRO_5035192514" evidence="1">
    <location>
        <begin position="26"/>
        <end position="136"/>
    </location>
</feature>
<sequence length="136" mass="15037">MKTKKIAASLIALLIMLMATSTCFAAHGENVLRPGESLTPGQFLISHNGQFYLRMQTDGNLVMYNQFGFALWSTGTVGARVDKLIMQTDGNLVMYAANGHVYWQTHTQGHYGAYLKASSNACIEIRWNGTAIRSYP</sequence>
<feature type="signal peptide" evidence="1">
    <location>
        <begin position="1"/>
        <end position="25"/>
    </location>
</feature>
<dbReference type="AlphaFoldDB" id="A0A8J8MG25"/>
<proteinExistence type="predicted"/>
<evidence type="ECO:0000259" key="2">
    <source>
        <dbReference type="PROSITE" id="PS50927"/>
    </source>
</evidence>
<dbReference type="Proteomes" id="UP000683246">
    <property type="component" value="Chromosome"/>
</dbReference>
<dbReference type="KEGG" id="vpy:HZI73_00300"/>
<evidence type="ECO:0000256" key="1">
    <source>
        <dbReference type="SAM" id="SignalP"/>
    </source>
</evidence>
<dbReference type="InterPro" id="IPR001480">
    <property type="entry name" value="Bulb-type_lectin_dom"/>
</dbReference>
<reference evidence="3" key="1">
    <citation type="submission" date="2020-07" db="EMBL/GenBank/DDBJ databases">
        <title>Vallitalea pronyensis genome.</title>
        <authorList>
            <person name="Postec A."/>
        </authorList>
    </citation>
    <scope>NUCLEOTIDE SEQUENCE</scope>
    <source>
        <strain evidence="3">FatNI3</strain>
    </source>
</reference>
<gene>
    <name evidence="3" type="ORF">HZI73_00300</name>
</gene>